<evidence type="ECO:0000313" key="2">
    <source>
        <dbReference type="EMBL" id="GEN54910.1"/>
    </source>
</evidence>
<feature type="transmembrane region" description="Helical" evidence="1">
    <location>
        <begin position="23"/>
        <end position="41"/>
    </location>
</feature>
<keyword evidence="1" id="KW-1133">Transmembrane helix</keyword>
<feature type="transmembrane region" description="Helical" evidence="1">
    <location>
        <begin position="111"/>
        <end position="127"/>
    </location>
</feature>
<proteinExistence type="predicted"/>
<organism evidence="2 3">
    <name type="scientific">Halobacillus faecis</name>
    <dbReference type="NCBI Taxonomy" id="360184"/>
    <lineage>
        <taxon>Bacteria</taxon>
        <taxon>Bacillati</taxon>
        <taxon>Bacillota</taxon>
        <taxon>Bacilli</taxon>
        <taxon>Bacillales</taxon>
        <taxon>Bacillaceae</taxon>
        <taxon>Halobacillus</taxon>
    </lineage>
</organism>
<sequence length="152" mass="17943">MEEALKKESVDQKKIRNKARKSVWHLFLIMALCIGLGQIFFDKVPGLFYLGAVVFYGFFLYETYMSRKTNEELWRIWDERWRDRRTLFQLRSSVTNSLDILLPAILGANASWIMGAIFLVVGLVTGFRDGKKKWEAKEYYYEEYIETRSMAA</sequence>
<dbReference type="OrthoDB" id="2970833at2"/>
<evidence type="ECO:0000256" key="1">
    <source>
        <dbReference type="SAM" id="Phobius"/>
    </source>
</evidence>
<dbReference type="RefSeq" id="WP_146817981.1">
    <property type="nucleotide sequence ID" value="NZ_BJYD01000028.1"/>
</dbReference>
<dbReference type="EMBL" id="BJYD01000028">
    <property type="protein sequence ID" value="GEN54910.1"/>
    <property type="molecule type" value="Genomic_DNA"/>
</dbReference>
<feature type="transmembrane region" description="Helical" evidence="1">
    <location>
        <begin position="47"/>
        <end position="65"/>
    </location>
</feature>
<accession>A0A511WUS3</accession>
<dbReference type="AlphaFoldDB" id="A0A511WUS3"/>
<keyword evidence="1" id="KW-0812">Transmembrane</keyword>
<keyword evidence="3" id="KW-1185">Reference proteome</keyword>
<evidence type="ECO:0000313" key="3">
    <source>
        <dbReference type="Proteomes" id="UP000321886"/>
    </source>
</evidence>
<comment type="caution">
    <text evidence="2">The sequence shown here is derived from an EMBL/GenBank/DDBJ whole genome shotgun (WGS) entry which is preliminary data.</text>
</comment>
<dbReference type="Proteomes" id="UP000321886">
    <property type="component" value="Unassembled WGS sequence"/>
</dbReference>
<gene>
    <name evidence="2" type="ORF">HFA01_31720</name>
</gene>
<keyword evidence="1" id="KW-0472">Membrane</keyword>
<protein>
    <submittedName>
        <fullName evidence="2">Uncharacterized protein</fullName>
    </submittedName>
</protein>
<name>A0A511WUS3_9BACI</name>
<reference evidence="2 3" key="1">
    <citation type="submission" date="2019-07" db="EMBL/GenBank/DDBJ databases">
        <title>Whole genome shotgun sequence of Halobacillus faecis NBRC 103569.</title>
        <authorList>
            <person name="Hosoyama A."/>
            <person name="Uohara A."/>
            <person name="Ohji S."/>
            <person name="Ichikawa N."/>
        </authorList>
    </citation>
    <scope>NUCLEOTIDE SEQUENCE [LARGE SCALE GENOMIC DNA]</scope>
    <source>
        <strain evidence="2 3">NBRC 103569</strain>
    </source>
</reference>